<proteinExistence type="predicted"/>
<keyword evidence="2" id="KW-1185">Reference proteome</keyword>
<reference evidence="1 2" key="1">
    <citation type="submission" date="2021-06" db="EMBL/GenBank/DDBJ databases">
        <title>Caerostris extrusa draft genome.</title>
        <authorList>
            <person name="Kono N."/>
            <person name="Arakawa K."/>
        </authorList>
    </citation>
    <scope>NUCLEOTIDE SEQUENCE [LARGE SCALE GENOMIC DNA]</scope>
</reference>
<evidence type="ECO:0000313" key="1">
    <source>
        <dbReference type="EMBL" id="GIY56782.1"/>
    </source>
</evidence>
<dbReference type="EMBL" id="BPLR01012811">
    <property type="protein sequence ID" value="GIY56782.1"/>
    <property type="molecule type" value="Genomic_DNA"/>
</dbReference>
<protein>
    <submittedName>
        <fullName evidence="1">Uncharacterized protein</fullName>
    </submittedName>
</protein>
<gene>
    <name evidence="1" type="ORF">CEXT_491111</name>
</gene>
<accession>A0AAV4UG15</accession>
<sequence length="92" mass="10437">MLVSFPKRNQTFKFLSGQYLAAQMQAANPDLVEQFRQNTFRNPSNRDGDDKGISKVLLSLPYNAPTFCYCNLKQTPSKAASGRLLHFMDLMC</sequence>
<comment type="caution">
    <text evidence="1">The sequence shown here is derived from an EMBL/GenBank/DDBJ whole genome shotgun (WGS) entry which is preliminary data.</text>
</comment>
<dbReference type="AlphaFoldDB" id="A0AAV4UG15"/>
<name>A0AAV4UG15_CAEEX</name>
<organism evidence="1 2">
    <name type="scientific">Caerostris extrusa</name>
    <name type="common">Bark spider</name>
    <name type="synonym">Caerostris bankana</name>
    <dbReference type="NCBI Taxonomy" id="172846"/>
    <lineage>
        <taxon>Eukaryota</taxon>
        <taxon>Metazoa</taxon>
        <taxon>Ecdysozoa</taxon>
        <taxon>Arthropoda</taxon>
        <taxon>Chelicerata</taxon>
        <taxon>Arachnida</taxon>
        <taxon>Araneae</taxon>
        <taxon>Araneomorphae</taxon>
        <taxon>Entelegynae</taxon>
        <taxon>Araneoidea</taxon>
        <taxon>Araneidae</taxon>
        <taxon>Caerostris</taxon>
    </lineage>
</organism>
<evidence type="ECO:0000313" key="2">
    <source>
        <dbReference type="Proteomes" id="UP001054945"/>
    </source>
</evidence>
<dbReference type="Proteomes" id="UP001054945">
    <property type="component" value="Unassembled WGS sequence"/>
</dbReference>